<evidence type="ECO:0000256" key="7">
    <source>
        <dbReference type="ARBA" id="ARBA00023136"/>
    </source>
</evidence>
<keyword evidence="5 8" id="KW-0812">Transmembrane</keyword>
<proteinExistence type="inferred from homology"/>
<feature type="transmembrane region" description="Helical" evidence="8">
    <location>
        <begin position="102"/>
        <end position="120"/>
    </location>
</feature>
<feature type="transmembrane region" description="Helical" evidence="8">
    <location>
        <begin position="206"/>
        <end position="226"/>
    </location>
</feature>
<evidence type="ECO:0000256" key="8">
    <source>
        <dbReference type="RuleBase" id="RU363041"/>
    </source>
</evidence>
<feature type="transmembrane region" description="Helical" evidence="8">
    <location>
        <begin position="76"/>
        <end position="96"/>
    </location>
</feature>
<evidence type="ECO:0000256" key="4">
    <source>
        <dbReference type="ARBA" id="ARBA00022475"/>
    </source>
</evidence>
<evidence type="ECO:0000256" key="2">
    <source>
        <dbReference type="ARBA" id="ARBA00009142"/>
    </source>
</evidence>
<evidence type="ECO:0000256" key="6">
    <source>
        <dbReference type="ARBA" id="ARBA00022989"/>
    </source>
</evidence>
<sequence length="257" mass="27532">MPDIELSALLLVIALGFLAAFIDAVVGGGGLVSIPALLATGMSPATALGTNKLASSFGSLTSSLKFLRARHVDFRMVMKLFPLSFLLSICGALLAVRMPGEILKPLVLVMLIFVLIYTLVKKDWGGIEKKAVFTRKKVVFLIFFVIIIGFYDGFMGGGTGSFLMFLMLFSGFDFLRSAGNAKVLNFGSNIGGLLLFIIMGEVNYTYGLAMGASMILGSYAGAHMAISKGVGYVKALFIIVTSILILANLYDFFQSNI</sequence>
<dbReference type="PANTHER" id="PTHR30269">
    <property type="entry name" value="TRANSMEMBRANE PROTEIN YFCA"/>
    <property type="match status" value="1"/>
</dbReference>
<comment type="similarity">
    <text evidence="2 8">Belongs to the 4-toluene sulfonate uptake permease (TSUP) (TC 2.A.102) family.</text>
</comment>
<comment type="subcellular location">
    <subcellularLocation>
        <location evidence="1 8">Cell membrane</location>
        <topology evidence="1 8">Multi-pass membrane protein</topology>
    </subcellularLocation>
</comment>
<keyword evidence="10" id="KW-1185">Reference proteome</keyword>
<evidence type="ECO:0000256" key="5">
    <source>
        <dbReference type="ARBA" id="ARBA00022692"/>
    </source>
</evidence>
<accession>A0ABZ3CMA8</accession>
<evidence type="ECO:0000256" key="3">
    <source>
        <dbReference type="ARBA" id="ARBA00022448"/>
    </source>
</evidence>
<dbReference type="PANTHER" id="PTHR30269:SF0">
    <property type="entry name" value="MEMBRANE TRANSPORTER PROTEIN YFCA-RELATED"/>
    <property type="match status" value="1"/>
</dbReference>
<dbReference type="Pfam" id="PF01925">
    <property type="entry name" value="TauE"/>
    <property type="match status" value="1"/>
</dbReference>
<evidence type="ECO:0000256" key="1">
    <source>
        <dbReference type="ARBA" id="ARBA00004651"/>
    </source>
</evidence>
<organism evidence="9 10">
    <name type="scientific">Salinicoccus bachuensis</name>
    <dbReference type="NCBI Taxonomy" id="3136731"/>
    <lineage>
        <taxon>Bacteria</taxon>
        <taxon>Bacillati</taxon>
        <taxon>Bacillota</taxon>
        <taxon>Bacilli</taxon>
        <taxon>Bacillales</taxon>
        <taxon>Staphylococcaceae</taxon>
        <taxon>Salinicoccus</taxon>
    </lineage>
</organism>
<keyword evidence="3" id="KW-0813">Transport</keyword>
<dbReference type="InterPro" id="IPR052017">
    <property type="entry name" value="TSUP"/>
</dbReference>
<dbReference type="EMBL" id="CP138333">
    <property type="protein sequence ID" value="WZX30881.1"/>
    <property type="molecule type" value="Genomic_DNA"/>
</dbReference>
<keyword evidence="7 8" id="KW-0472">Membrane</keyword>
<keyword evidence="6 8" id="KW-1133">Transmembrane helix</keyword>
<reference evidence="10" key="1">
    <citation type="submission" date="2023-10" db="EMBL/GenBank/DDBJ databases">
        <title>Genome analysis and identification of Salinococcus sp. Bachu38 nov., a PGPR from the rhizosphere of Tamarix.</title>
        <authorList>
            <person name="Liang Z."/>
            <person name="Zhang X."/>
            <person name="Jia J."/>
            <person name="Chen X."/>
            <person name="Wang Y."/>
            <person name="Wang Q."/>
            <person name="Wang R."/>
        </authorList>
    </citation>
    <scope>NUCLEOTIDE SEQUENCE [LARGE SCALE GENOMIC DNA]</scope>
    <source>
        <strain evidence="10">Bachu38</strain>
    </source>
</reference>
<feature type="transmembrane region" description="Helical" evidence="8">
    <location>
        <begin position="232"/>
        <end position="253"/>
    </location>
</feature>
<dbReference type="Proteomes" id="UP001455384">
    <property type="component" value="Chromosome"/>
</dbReference>
<keyword evidence="4 8" id="KW-1003">Cell membrane</keyword>
<name>A0ABZ3CMA8_9STAP</name>
<evidence type="ECO:0000313" key="9">
    <source>
        <dbReference type="EMBL" id="WZX30881.1"/>
    </source>
</evidence>
<feature type="transmembrane region" description="Helical" evidence="8">
    <location>
        <begin position="140"/>
        <end position="169"/>
    </location>
</feature>
<feature type="transmembrane region" description="Helical" evidence="8">
    <location>
        <begin position="181"/>
        <end position="199"/>
    </location>
</feature>
<dbReference type="InterPro" id="IPR002781">
    <property type="entry name" value="TM_pro_TauE-like"/>
</dbReference>
<protein>
    <recommendedName>
        <fullName evidence="8">Probable membrane transporter protein</fullName>
    </recommendedName>
</protein>
<gene>
    <name evidence="9" type="ORF">RQP18_07850</name>
</gene>
<dbReference type="RefSeq" id="WP_342389391.1">
    <property type="nucleotide sequence ID" value="NZ_CP138333.2"/>
</dbReference>
<evidence type="ECO:0000313" key="10">
    <source>
        <dbReference type="Proteomes" id="UP001455384"/>
    </source>
</evidence>